<comment type="caution">
    <text evidence="2">The sequence shown here is derived from an EMBL/GenBank/DDBJ whole genome shotgun (WGS) entry which is preliminary data.</text>
</comment>
<dbReference type="RefSeq" id="WP_220636838.1">
    <property type="nucleotide sequence ID" value="NZ_CAJQUM010000001.1"/>
</dbReference>
<protein>
    <submittedName>
        <fullName evidence="2">Alternative dihydrofolate reductase 3</fullName>
    </submittedName>
</protein>
<dbReference type="Gene3D" id="3.10.450.50">
    <property type="match status" value="1"/>
</dbReference>
<reference evidence="2" key="1">
    <citation type="submission" date="2021-04" db="EMBL/GenBank/DDBJ databases">
        <authorList>
            <person name="Hornung B."/>
        </authorList>
    </citation>
    <scope>NUCLEOTIDE SEQUENCE</scope>
    <source>
        <strain evidence="2">G5G6</strain>
    </source>
</reference>
<dbReference type="InterPro" id="IPR037401">
    <property type="entry name" value="SnoaL-like"/>
</dbReference>
<proteinExistence type="predicted"/>
<accession>A0A916J6X5</accession>
<organism evidence="2 3">
    <name type="scientific">Georgfuchsia toluolica</name>
    <dbReference type="NCBI Taxonomy" id="424218"/>
    <lineage>
        <taxon>Bacteria</taxon>
        <taxon>Pseudomonadati</taxon>
        <taxon>Pseudomonadota</taxon>
        <taxon>Betaproteobacteria</taxon>
        <taxon>Nitrosomonadales</taxon>
        <taxon>Sterolibacteriaceae</taxon>
        <taxon>Georgfuchsia</taxon>
    </lineage>
</organism>
<dbReference type="AlphaFoldDB" id="A0A916J6X5"/>
<evidence type="ECO:0000259" key="1">
    <source>
        <dbReference type="Pfam" id="PF13474"/>
    </source>
</evidence>
<dbReference type="Proteomes" id="UP000742786">
    <property type="component" value="Unassembled WGS sequence"/>
</dbReference>
<name>A0A916J6X5_9PROT</name>
<dbReference type="SUPFAM" id="SSF54427">
    <property type="entry name" value="NTF2-like"/>
    <property type="match status" value="1"/>
</dbReference>
<evidence type="ECO:0000313" key="3">
    <source>
        <dbReference type="Proteomes" id="UP000742786"/>
    </source>
</evidence>
<dbReference type="PANTHER" id="PTHR34957:SF1">
    <property type="entry name" value="NUCLEAR TRANSPORT FACTOR 2 (NTF2) FAMILY PROTEIN"/>
    <property type="match status" value="1"/>
</dbReference>
<dbReference type="InterPro" id="IPR032710">
    <property type="entry name" value="NTF2-like_dom_sf"/>
</dbReference>
<sequence length="140" mass="15408">MSKAFFATPQDVEAAFYEAIERADLDALMQVWSEDEEIVCILPGGPRLAGYAMVREAWRRVFGGGTRLRVQVTPLSFVVSPFTAIHSLVQYVNVNDDPAQQTPVVATNVYARGPTGWRLVVHHASPAPPDSFSEAPKTLH</sequence>
<dbReference type="PANTHER" id="PTHR34957">
    <property type="entry name" value="NUCLEAR TRANSPORT FACTOR 2 (NTF2) FAMILY PROTEIN"/>
    <property type="match status" value="1"/>
</dbReference>
<feature type="domain" description="SnoaL-like" evidence="1">
    <location>
        <begin position="14"/>
        <end position="127"/>
    </location>
</feature>
<dbReference type="Pfam" id="PF13474">
    <property type="entry name" value="SnoaL_3"/>
    <property type="match status" value="1"/>
</dbReference>
<keyword evidence="3" id="KW-1185">Reference proteome</keyword>
<gene>
    <name evidence="2" type="ORF">GTOL_12935</name>
</gene>
<evidence type="ECO:0000313" key="2">
    <source>
        <dbReference type="EMBL" id="CAG4885052.1"/>
    </source>
</evidence>
<dbReference type="EMBL" id="CAJQUM010000001">
    <property type="protein sequence ID" value="CAG4885052.1"/>
    <property type="molecule type" value="Genomic_DNA"/>
</dbReference>